<accession>A0A2H5BLI3</accession>
<keyword evidence="3" id="KW-1185">Reference proteome</keyword>
<evidence type="ECO:0000256" key="1">
    <source>
        <dbReference type="SAM" id="MobiDB-lite"/>
    </source>
</evidence>
<protein>
    <submittedName>
        <fullName evidence="2">Uncharacterized protein</fullName>
    </submittedName>
</protein>
<gene>
    <name evidence="2" type="ORF">SEA_OMAR_14</name>
</gene>
<dbReference type="EMBL" id="MG593802">
    <property type="protein sequence ID" value="AUG87198.1"/>
    <property type="molecule type" value="Genomic_DNA"/>
</dbReference>
<dbReference type="InterPro" id="IPR039452">
    <property type="entry name" value="DUF5403"/>
</dbReference>
<feature type="region of interest" description="Disordered" evidence="1">
    <location>
        <begin position="122"/>
        <end position="153"/>
    </location>
</feature>
<sequence length="153" mass="16569">MAYVYRGLNGKNLEEFIASMPGVQDEVDSRAFEIGVRAEELLIQHRAEGIAQIEIAKGDIDAYVVLADANGTNAKSGANSALSIEFGRAAYDVEVVDETGKVVDQYTVGAMEGLHILERASHLPKKSGPKVKGKKRRIKAKAGKSKKRRGGRD</sequence>
<dbReference type="Proteomes" id="UP000241892">
    <property type="component" value="Segment"/>
</dbReference>
<evidence type="ECO:0000313" key="2">
    <source>
        <dbReference type="EMBL" id="AUG87198.1"/>
    </source>
</evidence>
<evidence type="ECO:0000313" key="3">
    <source>
        <dbReference type="Proteomes" id="UP000241892"/>
    </source>
</evidence>
<proteinExistence type="predicted"/>
<dbReference type="Pfam" id="PF17395">
    <property type="entry name" value="DUF5403"/>
    <property type="match status" value="1"/>
</dbReference>
<organism evidence="2 3">
    <name type="scientific">Streptomyces phage Omar</name>
    <dbReference type="NCBI Taxonomy" id="2059882"/>
    <lineage>
        <taxon>Viruses</taxon>
        <taxon>Duplodnaviria</taxon>
        <taxon>Heunggongvirae</taxon>
        <taxon>Uroviricota</taxon>
        <taxon>Caudoviricetes</taxon>
        <taxon>Arquatrovirinae</taxon>
        <taxon>Omarvirus</taxon>
        <taxon>Omarvirus omar</taxon>
    </lineage>
</organism>
<reference evidence="3" key="1">
    <citation type="submission" date="2017-11" db="EMBL/GenBank/DDBJ databases">
        <authorList>
            <person name="Han C.G."/>
        </authorList>
    </citation>
    <scope>NUCLEOTIDE SEQUENCE [LARGE SCALE GENOMIC DNA]</scope>
</reference>
<name>A0A2H5BLI3_9CAUD</name>